<dbReference type="GO" id="GO:0032543">
    <property type="term" value="P:mitochondrial translation"/>
    <property type="evidence" value="ECO:0007669"/>
    <property type="project" value="InterPro"/>
</dbReference>
<protein>
    <submittedName>
        <fullName evidence="3">37S ribosomal protein S24, mitochondrial</fullName>
    </submittedName>
</protein>
<evidence type="ECO:0000313" key="3">
    <source>
        <dbReference type="EMBL" id="WFD22085.1"/>
    </source>
</evidence>
<keyword evidence="3" id="KW-0687">Ribonucleoprotein</keyword>
<dbReference type="InterPro" id="IPR039848">
    <property type="entry name" value="Ribosomal_mS35_mt"/>
</dbReference>
<dbReference type="EMBL" id="CP119900">
    <property type="protein sequence ID" value="WFD22085.1"/>
    <property type="molecule type" value="Genomic_DNA"/>
</dbReference>
<keyword evidence="4" id="KW-1185">Reference proteome</keyword>
<name>A0AAF0ECL5_9BASI</name>
<organism evidence="3 4">
    <name type="scientific">Malassezia equina</name>
    <dbReference type="NCBI Taxonomy" id="1381935"/>
    <lineage>
        <taxon>Eukaryota</taxon>
        <taxon>Fungi</taxon>
        <taxon>Dikarya</taxon>
        <taxon>Basidiomycota</taxon>
        <taxon>Ustilaginomycotina</taxon>
        <taxon>Malasseziomycetes</taxon>
        <taxon>Malasseziales</taxon>
        <taxon>Malasseziaceae</taxon>
        <taxon>Malassezia</taxon>
    </lineage>
</organism>
<evidence type="ECO:0000256" key="1">
    <source>
        <dbReference type="SAM" id="MobiDB-lite"/>
    </source>
</evidence>
<dbReference type="AlphaFoldDB" id="A0AAF0ECL5"/>
<feature type="region of interest" description="Disordered" evidence="1">
    <location>
        <begin position="19"/>
        <end position="41"/>
    </location>
</feature>
<sequence>MWARPSLVRASVRVPSRTLHSGPVLLQKQGRDRGSPRAHENPLELNKMGYFQFDDIPTFGHMRLQKQRQMLAYYRLLANQLPALKDMHEPFTPPPATHFLSFRFVHYQGEEHPDTSKVVLTFDIKDLFRANVLHTPQAKHKFLLLAGPRWQPPSTALIQRWNDALERGEKELSTLANEEALGSVKIASSDLPHEAQNMKWCSDVLDSMIREANAEPLFTDVPLDVRPYIKSNARGGRTSRPSIADFPKEWL</sequence>
<dbReference type="GO" id="GO:0005763">
    <property type="term" value="C:mitochondrial small ribosomal subunit"/>
    <property type="evidence" value="ECO:0007669"/>
    <property type="project" value="TreeGrafter"/>
</dbReference>
<accession>A0AAF0ECL5</accession>
<gene>
    <name evidence="3" type="primary">RSM24</name>
    <name evidence="3" type="ORF">MEQU1_000747</name>
</gene>
<keyword evidence="3" id="KW-0689">Ribosomal protein</keyword>
<evidence type="ECO:0000259" key="2">
    <source>
        <dbReference type="Pfam" id="PF10213"/>
    </source>
</evidence>
<feature type="compositionally biased region" description="Basic and acidic residues" evidence="1">
    <location>
        <begin position="29"/>
        <end position="41"/>
    </location>
</feature>
<dbReference type="Pfam" id="PF10213">
    <property type="entry name" value="MRP-S28"/>
    <property type="match status" value="1"/>
</dbReference>
<proteinExistence type="predicted"/>
<dbReference type="GO" id="GO:0003735">
    <property type="term" value="F:structural constituent of ribosome"/>
    <property type="evidence" value="ECO:0007669"/>
    <property type="project" value="InterPro"/>
</dbReference>
<evidence type="ECO:0000313" key="4">
    <source>
        <dbReference type="Proteomes" id="UP001214415"/>
    </source>
</evidence>
<dbReference type="PANTHER" id="PTHR13490:SF0">
    <property type="entry name" value="SMALL RIBOSOMAL SUBUNIT PROTEIN MS35"/>
    <property type="match status" value="1"/>
</dbReference>
<dbReference type="Proteomes" id="UP001214415">
    <property type="component" value="Chromosome 1"/>
</dbReference>
<dbReference type="InterPro" id="IPR019349">
    <property type="entry name" value="Ribosomal_mS35_mit"/>
</dbReference>
<reference evidence="3" key="1">
    <citation type="submission" date="2023-03" db="EMBL/GenBank/DDBJ databases">
        <title>Mating type loci evolution in Malassezia.</title>
        <authorList>
            <person name="Coelho M.A."/>
        </authorList>
    </citation>
    <scope>NUCLEOTIDE SEQUENCE</scope>
    <source>
        <strain evidence="3">CBS 12830</strain>
    </source>
</reference>
<dbReference type="PANTHER" id="PTHR13490">
    <property type="entry name" value="MITOCHONDRIAL 28S RIBOSOMAL PROTEIN S28"/>
    <property type="match status" value="1"/>
</dbReference>
<feature type="domain" description="Small ribosomal subunit protein mS35 mitochondrial conserved" evidence="2">
    <location>
        <begin position="90"/>
        <end position="250"/>
    </location>
</feature>